<dbReference type="PANTHER" id="PTHR11860:SF87">
    <property type="entry name" value="CMRF35-LIKE MOLECULE 8"/>
    <property type="match status" value="1"/>
</dbReference>
<evidence type="ECO:0000256" key="1">
    <source>
        <dbReference type="ARBA" id="ARBA00004370"/>
    </source>
</evidence>
<feature type="signal peptide" evidence="6">
    <location>
        <begin position="1"/>
        <end position="23"/>
    </location>
</feature>
<dbReference type="PANTHER" id="PTHR11860">
    <property type="entry name" value="POLYMERIC-IMMUNOGLOBULIN RECEPTOR"/>
    <property type="match status" value="1"/>
</dbReference>
<dbReference type="InterPro" id="IPR036179">
    <property type="entry name" value="Ig-like_dom_sf"/>
</dbReference>
<dbReference type="CDD" id="cd05716">
    <property type="entry name" value="IgV_pIgR_like"/>
    <property type="match status" value="1"/>
</dbReference>
<name>A0A8B9TZ61_9AVES</name>
<evidence type="ECO:0000259" key="7">
    <source>
        <dbReference type="PROSITE" id="PS50835"/>
    </source>
</evidence>
<evidence type="ECO:0000256" key="2">
    <source>
        <dbReference type="ARBA" id="ARBA00022692"/>
    </source>
</evidence>
<feature type="chain" id="PRO_5034005388" description="Ig-like domain-containing protein" evidence="6">
    <location>
        <begin position="24"/>
        <end position="322"/>
    </location>
</feature>
<dbReference type="SMART" id="SM00409">
    <property type="entry name" value="IG"/>
    <property type="match status" value="1"/>
</dbReference>
<proteinExistence type="predicted"/>
<keyword evidence="3 5" id="KW-0472">Membrane</keyword>
<dbReference type="GO" id="GO:0004888">
    <property type="term" value="F:transmembrane signaling receptor activity"/>
    <property type="evidence" value="ECO:0007669"/>
    <property type="project" value="TreeGrafter"/>
</dbReference>
<dbReference type="InterPro" id="IPR003599">
    <property type="entry name" value="Ig_sub"/>
</dbReference>
<protein>
    <recommendedName>
        <fullName evidence="7">Ig-like domain-containing protein</fullName>
    </recommendedName>
</protein>
<organism evidence="8 9">
    <name type="scientific">Anas zonorhyncha</name>
    <name type="common">Eastern spot-billed duck</name>
    <dbReference type="NCBI Taxonomy" id="75864"/>
    <lineage>
        <taxon>Eukaryota</taxon>
        <taxon>Metazoa</taxon>
        <taxon>Chordata</taxon>
        <taxon>Craniata</taxon>
        <taxon>Vertebrata</taxon>
        <taxon>Euteleostomi</taxon>
        <taxon>Archelosauria</taxon>
        <taxon>Archosauria</taxon>
        <taxon>Dinosauria</taxon>
        <taxon>Saurischia</taxon>
        <taxon>Theropoda</taxon>
        <taxon>Coelurosauria</taxon>
        <taxon>Aves</taxon>
        <taxon>Neognathae</taxon>
        <taxon>Galloanserae</taxon>
        <taxon>Anseriformes</taxon>
        <taxon>Anatidae</taxon>
        <taxon>Anatinae</taxon>
        <taxon>Anas</taxon>
    </lineage>
</organism>
<feature type="region of interest" description="Disordered" evidence="4">
    <location>
        <begin position="274"/>
        <end position="294"/>
    </location>
</feature>
<evidence type="ECO:0000313" key="9">
    <source>
        <dbReference type="Proteomes" id="UP000694549"/>
    </source>
</evidence>
<dbReference type="InterPro" id="IPR013106">
    <property type="entry name" value="Ig_V-set"/>
</dbReference>
<dbReference type="Proteomes" id="UP000694549">
    <property type="component" value="Unplaced"/>
</dbReference>
<accession>A0A8B9TZ61</accession>
<dbReference type="Pfam" id="PF07686">
    <property type="entry name" value="V-set"/>
    <property type="match status" value="1"/>
</dbReference>
<dbReference type="SUPFAM" id="SSF48726">
    <property type="entry name" value="Immunoglobulin"/>
    <property type="match status" value="1"/>
</dbReference>
<keyword evidence="5" id="KW-1133">Transmembrane helix</keyword>
<feature type="domain" description="Ig-like" evidence="7">
    <location>
        <begin position="27"/>
        <end position="141"/>
    </location>
</feature>
<feature type="compositionally biased region" description="Polar residues" evidence="4">
    <location>
        <begin position="171"/>
        <end position="184"/>
    </location>
</feature>
<evidence type="ECO:0000313" key="8">
    <source>
        <dbReference type="Ensembl" id="ENSAZOP00000001814.1"/>
    </source>
</evidence>
<feature type="region of interest" description="Disordered" evidence="4">
    <location>
        <begin position="147"/>
        <end position="184"/>
    </location>
</feature>
<keyword evidence="9" id="KW-1185">Reference proteome</keyword>
<dbReference type="InterPro" id="IPR013783">
    <property type="entry name" value="Ig-like_fold"/>
</dbReference>
<keyword evidence="2 5" id="KW-0812">Transmembrane</keyword>
<evidence type="ECO:0000256" key="5">
    <source>
        <dbReference type="SAM" id="Phobius"/>
    </source>
</evidence>
<feature type="transmembrane region" description="Helical" evidence="5">
    <location>
        <begin position="191"/>
        <end position="217"/>
    </location>
</feature>
<reference evidence="8" key="1">
    <citation type="submission" date="2025-08" db="UniProtKB">
        <authorList>
            <consortium name="Ensembl"/>
        </authorList>
    </citation>
    <scope>IDENTIFICATION</scope>
</reference>
<dbReference type="GO" id="GO:0005886">
    <property type="term" value="C:plasma membrane"/>
    <property type="evidence" value="ECO:0007669"/>
    <property type="project" value="TreeGrafter"/>
</dbReference>
<keyword evidence="6" id="KW-0732">Signal</keyword>
<sequence length="322" mass="34356">MPRLLGLGLGVLRLLLLLLLACTAPCPSAGGRAVRGPGTVRGHVGGSLSVSCSYRHGYEDNSKFWCHPGTIATCAFDVHIIATSESNPQVQRDRFSIWDNRTQRVFTVTIQNLKAKDAGTYRCGVRKPLFDGSDDVKVIVSPAAVPTPTASPSTLATSPGSTSGSTQLPPQQEQTQRTASPSATPGNGLDIALVILTPCIAVVLFLLAVAAGVLVVLSRKRKQAFSGAAVEMDRIRGTPNVGADVLHYAEIGHPDSADESQPYGNVEALRPSANAATDYTEVKRPGQNLDKNNEPTYAMVRKSQQEEQLYANMLPARQRAVQ</sequence>
<dbReference type="InterPro" id="IPR050671">
    <property type="entry name" value="CD300_family_receptors"/>
</dbReference>
<evidence type="ECO:0000256" key="6">
    <source>
        <dbReference type="SAM" id="SignalP"/>
    </source>
</evidence>
<feature type="compositionally biased region" description="Low complexity" evidence="4">
    <location>
        <begin position="147"/>
        <end position="170"/>
    </location>
</feature>
<dbReference type="PROSITE" id="PS50835">
    <property type="entry name" value="IG_LIKE"/>
    <property type="match status" value="1"/>
</dbReference>
<dbReference type="AlphaFoldDB" id="A0A8B9TZ61"/>
<evidence type="ECO:0000256" key="4">
    <source>
        <dbReference type="SAM" id="MobiDB-lite"/>
    </source>
</evidence>
<dbReference type="Gene3D" id="2.60.40.10">
    <property type="entry name" value="Immunoglobulins"/>
    <property type="match status" value="1"/>
</dbReference>
<evidence type="ECO:0000256" key="3">
    <source>
        <dbReference type="ARBA" id="ARBA00023136"/>
    </source>
</evidence>
<comment type="subcellular location">
    <subcellularLocation>
        <location evidence="1">Membrane</location>
    </subcellularLocation>
</comment>
<reference evidence="8" key="2">
    <citation type="submission" date="2025-09" db="UniProtKB">
        <authorList>
            <consortium name="Ensembl"/>
        </authorList>
    </citation>
    <scope>IDENTIFICATION</scope>
</reference>
<dbReference type="InterPro" id="IPR007110">
    <property type="entry name" value="Ig-like_dom"/>
</dbReference>
<dbReference type="Ensembl" id="ENSAZOT00000001942.1">
    <property type="protein sequence ID" value="ENSAZOP00000001814.1"/>
    <property type="gene ID" value="ENSAZOG00000001259.1"/>
</dbReference>